<sequence length="909" mass="98670">MASASVSSGASPLSAFEFEFEFPQHQQQHQHQQQQHNQQQQQQQQQQQHHYPDSTSDADDAFWATSGSLSGYMSSPAANSIGSSWVVLGSGSQGQAVELVPSPAALPSPLGSSSVDFDRLSPFATATSGVEHGSVSSAGGVFGDPSMVTLGDVNFLTQGLAHDDPLGFLGPAGTGFVFDQSLNINEDDMDAVMHRFAYESQPQQLPHQQPAAVSLESPRSLRSPIDGSTWETVNLPGDRDQNNNQARQNRATPPQPSPVAEASPIFIIEDPSFVSPSPPAHPLYSPSMQSASSLSPSAIASPRSPVPPQIQPQPQPTAETLHKSQPSSSSSVASLTSSGGSSGSGSGSITAPKPIPTRTKKLNPQHRVQKRKAPAAPNPSPTGSALLSAASSLSSSPSPTPSSSTQSQNKFLIVTPSSITAAAAAAAAAANNGSSGPAGSGTTAPRPSLNPFDCLDALSRGPTQRGRKGPLATDTKQSALVVRRMGACFSCHARKVKCDKERPCRSCVRLATSVPGVVCWQFGDFTPVLFPAFIRSHLRRDEVVKFVEGNVQCFSVGGQDIPCKQWHMIAGRNGMDLVSRGAAPIGLEMPVDGKQDGPTAGDGAQQQQQQRAELKRRVREYVQAMVDEPRFAELVTPPPQHTDLPRKVLRIVHAYARRCDSPMVRRALSIYAMHFVMTRHLCLTPANIAELQPTGLVPQGVPWVTPRVLNRQIKSVVDDIMCREMQVLFENFTKSLKPKLRREWAPCLASFLVLCLFMETVEVAADMFVVSDNDIQMRGRYPPAWKRSFVLDVNGQIENMPFRQFAFQFHQIYQTHSRDATARSFNPLVDDVPFDQGELDPEAEDMVRQLRGFIRDDWAELDYLTADPVVPKSEDQPYPTNLAYNYTGRLLAKFLLSFTDEKYIFDGKT</sequence>
<feature type="compositionally biased region" description="Low complexity" evidence="2">
    <location>
        <begin position="24"/>
        <end position="49"/>
    </location>
</feature>
<dbReference type="CDD" id="cd00067">
    <property type="entry name" value="GAL4"/>
    <property type="match status" value="1"/>
</dbReference>
<feature type="domain" description="Zn(2)-C6 fungal-type" evidence="3">
    <location>
        <begin position="487"/>
        <end position="519"/>
    </location>
</feature>
<dbReference type="SUPFAM" id="SSF57701">
    <property type="entry name" value="Zn2/Cys6 DNA-binding domain"/>
    <property type="match status" value="1"/>
</dbReference>
<feature type="region of interest" description="Disordered" evidence="2">
    <location>
        <begin position="200"/>
        <end position="407"/>
    </location>
</feature>
<dbReference type="EMBL" id="JAZGSY010000171">
    <property type="protein sequence ID" value="KAL1839187.1"/>
    <property type="molecule type" value="Genomic_DNA"/>
</dbReference>
<dbReference type="PANTHER" id="PTHR35392">
    <property type="entry name" value="ZN(II)2CYS6 TRANSCRIPTION FACTOR (EUROFUNG)-RELATED-RELATED"/>
    <property type="match status" value="1"/>
</dbReference>
<keyword evidence="5" id="KW-1185">Reference proteome</keyword>
<reference evidence="4 5" key="1">
    <citation type="journal article" date="2024" name="Commun. Biol.">
        <title>Comparative genomic analysis of thermophilic fungi reveals convergent evolutionary adaptations and gene losses.</title>
        <authorList>
            <person name="Steindorff A.S."/>
            <person name="Aguilar-Pontes M.V."/>
            <person name="Robinson A.J."/>
            <person name="Andreopoulos B."/>
            <person name="LaButti K."/>
            <person name="Kuo A."/>
            <person name="Mondo S."/>
            <person name="Riley R."/>
            <person name="Otillar R."/>
            <person name="Haridas S."/>
            <person name="Lipzen A."/>
            <person name="Grimwood J."/>
            <person name="Schmutz J."/>
            <person name="Clum A."/>
            <person name="Reid I.D."/>
            <person name="Moisan M.C."/>
            <person name="Butler G."/>
            <person name="Nguyen T.T.M."/>
            <person name="Dewar K."/>
            <person name="Conant G."/>
            <person name="Drula E."/>
            <person name="Henrissat B."/>
            <person name="Hansel C."/>
            <person name="Singer S."/>
            <person name="Hutchinson M.I."/>
            <person name="de Vries R.P."/>
            <person name="Natvig D.O."/>
            <person name="Powell A.J."/>
            <person name="Tsang A."/>
            <person name="Grigoriev I.V."/>
        </authorList>
    </citation>
    <scope>NUCLEOTIDE SEQUENCE [LARGE SCALE GENOMIC DNA]</scope>
    <source>
        <strain evidence="4 5">CBS 620.91</strain>
    </source>
</reference>
<evidence type="ECO:0000259" key="3">
    <source>
        <dbReference type="PROSITE" id="PS50048"/>
    </source>
</evidence>
<feature type="compositionally biased region" description="Low complexity" evidence="2">
    <location>
        <begin position="242"/>
        <end position="251"/>
    </location>
</feature>
<protein>
    <recommendedName>
        <fullName evidence="3">Zn(2)-C6 fungal-type domain-containing protein</fullName>
    </recommendedName>
</protein>
<feature type="compositionally biased region" description="Pro residues" evidence="2">
    <location>
        <begin position="304"/>
        <end position="315"/>
    </location>
</feature>
<comment type="caution">
    <text evidence="4">The sequence shown here is derived from an EMBL/GenBank/DDBJ whole genome shotgun (WGS) entry which is preliminary data.</text>
</comment>
<proteinExistence type="predicted"/>
<keyword evidence="1" id="KW-0539">Nucleus</keyword>
<dbReference type="PANTHER" id="PTHR35392:SF5">
    <property type="entry name" value="ZN(2)-C6 FUNGAL-TYPE DOMAIN-CONTAINING PROTEIN"/>
    <property type="match status" value="1"/>
</dbReference>
<evidence type="ECO:0000256" key="2">
    <source>
        <dbReference type="SAM" id="MobiDB-lite"/>
    </source>
</evidence>
<accession>A0ABR3VBN4</accession>
<feature type="compositionally biased region" description="Basic residues" evidence="2">
    <location>
        <begin position="358"/>
        <end position="373"/>
    </location>
</feature>
<feature type="compositionally biased region" description="Low complexity" evidence="2">
    <location>
        <begin position="285"/>
        <end position="303"/>
    </location>
</feature>
<feature type="region of interest" description="Disordered" evidence="2">
    <location>
        <begin position="589"/>
        <end position="612"/>
    </location>
</feature>
<organism evidence="4 5">
    <name type="scientific">Humicola insolens</name>
    <name type="common">Soft-rot fungus</name>
    <dbReference type="NCBI Taxonomy" id="85995"/>
    <lineage>
        <taxon>Eukaryota</taxon>
        <taxon>Fungi</taxon>
        <taxon>Dikarya</taxon>
        <taxon>Ascomycota</taxon>
        <taxon>Pezizomycotina</taxon>
        <taxon>Sordariomycetes</taxon>
        <taxon>Sordariomycetidae</taxon>
        <taxon>Sordariales</taxon>
        <taxon>Chaetomiaceae</taxon>
        <taxon>Mycothermus</taxon>
    </lineage>
</organism>
<evidence type="ECO:0000313" key="5">
    <source>
        <dbReference type="Proteomes" id="UP001583172"/>
    </source>
</evidence>
<feature type="compositionally biased region" description="Low complexity" evidence="2">
    <location>
        <begin position="324"/>
        <end position="339"/>
    </location>
</feature>
<feature type="region of interest" description="Disordered" evidence="2">
    <location>
        <begin position="17"/>
        <end position="62"/>
    </location>
</feature>
<dbReference type="InterPro" id="IPR036864">
    <property type="entry name" value="Zn2-C6_fun-type_DNA-bd_sf"/>
</dbReference>
<dbReference type="Gene3D" id="4.10.240.10">
    <property type="entry name" value="Zn(2)-C6 fungal-type DNA-binding domain"/>
    <property type="match status" value="1"/>
</dbReference>
<evidence type="ECO:0000313" key="4">
    <source>
        <dbReference type="EMBL" id="KAL1839187.1"/>
    </source>
</evidence>
<dbReference type="InterPro" id="IPR052973">
    <property type="entry name" value="Fungal_sec-metab_reg_TF"/>
</dbReference>
<dbReference type="InterPro" id="IPR001138">
    <property type="entry name" value="Zn2Cys6_DnaBD"/>
</dbReference>
<dbReference type="Pfam" id="PF00172">
    <property type="entry name" value="Zn_clus"/>
    <property type="match status" value="1"/>
</dbReference>
<name>A0ABR3VBN4_HUMIN</name>
<feature type="region of interest" description="Disordered" evidence="2">
    <location>
        <begin position="451"/>
        <end position="476"/>
    </location>
</feature>
<dbReference type="Proteomes" id="UP001583172">
    <property type="component" value="Unassembled WGS sequence"/>
</dbReference>
<gene>
    <name evidence="4" type="ORF">VTJ49DRAFT_1806</name>
</gene>
<evidence type="ECO:0000256" key="1">
    <source>
        <dbReference type="ARBA" id="ARBA00023242"/>
    </source>
</evidence>
<dbReference type="PROSITE" id="PS50048">
    <property type="entry name" value="ZN2_CY6_FUNGAL_2"/>
    <property type="match status" value="1"/>
</dbReference>
<feature type="compositionally biased region" description="Low complexity" evidence="2">
    <location>
        <begin position="381"/>
        <end position="405"/>
    </location>
</feature>
<feature type="compositionally biased region" description="Low complexity" evidence="2">
    <location>
        <begin position="201"/>
        <end position="210"/>
    </location>
</feature>